<reference evidence="7 8" key="1">
    <citation type="submission" date="2017-03" db="EMBL/GenBank/DDBJ databases">
        <title>Genome Survey of Euroglyphus maynei.</title>
        <authorList>
            <person name="Arlian L.G."/>
            <person name="Morgan M.S."/>
            <person name="Rider S.D."/>
        </authorList>
    </citation>
    <scope>NUCLEOTIDE SEQUENCE [LARGE SCALE GENOMIC DNA]</scope>
    <source>
        <strain evidence="7">Arlian Lab</strain>
        <tissue evidence="7">Whole body</tissue>
    </source>
</reference>
<dbReference type="GO" id="GO:0005739">
    <property type="term" value="C:mitochondrion"/>
    <property type="evidence" value="ECO:0007669"/>
    <property type="project" value="UniProtKB-SubCell"/>
</dbReference>
<feature type="compositionally biased region" description="Acidic residues" evidence="5">
    <location>
        <begin position="56"/>
        <end position="72"/>
    </location>
</feature>
<dbReference type="Proteomes" id="UP000194236">
    <property type="component" value="Unassembled WGS sequence"/>
</dbReference>
<evidence type="ECO:0000313" key="7">
    <source>
        <dbReference type="EMBL" id="OTF70965.1"/>
    </source>
</evidence>
<keyword evidence="8" id="KW-1185">Reference proteome</keyword>
<dbReference type="AlphaFoldDB" id="A0A1Y3AUV3"/>
<evidence type="ECO:0000256" key="1">
    <source>
        <dbReference type="ARBA" id="ARBA00004173"/>
    </source>
</evidence>
<proteinExistence type="predicted"/>
<comment type="caution">
    <text evidence="7">The sequence shown here is derived from an EMBL/GenBank/DDBJ whole genome shotgun (WGS) entry which is preliminary data.</text>
</comment>
<evidence type="ECO:0000256" key="3">
    <source>
        <dbReference type="ARBA" id="ARBA00023128"/>
    </source>
</evidence>
<feature type="coiled-coil region" evidence="4">
    <location>
        <begin position="6"/>
        <end position="40"/>
    </location>
</feature>
<dbReference type="InterPro" id="IPR006933">
    <property type="entry name" value="HAP1_N"/>
</dbReference>
<evidence type="ECO:0000256" key="5">
    <source>
        <dbReference type="SAM" id="MobiDB-lite"/>
    </source>
</evidence>
<sequence>MAARIGQFLLEQNQKQLERIDELEQELSLSNDKITQLKHELSSKSELLRFYITKDDEIDDHDDDENENDTENDINYTSIT</sequence>
<protein>
    <recommendedName>
        <fullName evidence="6">HAP1 N-terminal domain-containing protein</fullName>
    </recommendedName>
</protein>
<dbReference type="OrthoDB" id="10067624at2759"/>
<keyword evidence="2 4" id="KW-0175">Coiled coil</keyword>
<dbReference type="GO" id="GO:0031410">
    <property type="term" value="C:cytoplasmic vesicle"/>
    <property type="evidence" value="ECO:0007669"/>
    <property type="project" value="TreeGrafter"/>
</dbReference>
<dbReference type="GO" id="GO:0017022">
    <property type="term" value="F:myosin binding"/>
    <property type="evidence" value="ECO:0007669"/>
    <property type="project" value="TreeGrafter"/>
</dbReference>
<feature type="region of interest" description="Disordered" evidence="5">
    <location>
        <begin position="56"/>
        <end position="80"/>
    </location>
</feature>
<organism evidence="7 8">
    <name type="scientific">Euroglyphus maynei</name>
    <name type="common">Mayne's house dust mite</name>
    <dbReference type="NCBI Taxonomy" id="6958"/>
    <lineage>
        <taxon>Eukaryota</taxon>
        <taxon>Metazoa</taxon>
        <taxon>Ecdysozoa</taxon>
        <taxon>Arthropoda</taxon>
        <taxon>Chelicerata</taxon>
        <taxon>Arachnida</taxon>
        <taxon>Acari</taxon>
        <taxon>Acariformes</taxon>
        <taxon>Sarcoptiformes</taxon>
        <taxon>Astigmata</taxon>
        <taxon>Psoroptidia</taxon>
        <taxon>Analgoidea</taxon>
        <taxon>Pyroglyphidae</taxon>
        <taxon>Pyroglyphinae</taxon>
        <taxon>Euroglyphus</taxon>
    </lineage>
</organism>
<accession>A0A1Y3AUV3</accession>
<evidence type="ECO:0000313" key="8">
    <source>
        <dbReference type="Proteomes" id="UP000194236"/>
    </source>
</evidence>
<dbReference type="PANTHER" id="PTHR15751:SF12">
    <property type="entry name" value="TRAFFICKING KINESIN-BINDING PROTEIN MILT"/>
    <property type="match status" value="1"/>
</dbReference>
<dbReference type="EMBL" id="MUJZ01063213">
    <property type="protein sequence ID" value="OTF70965.1"/>
    <property type="molecule type" value="Genomic_DNA"/>
</dbReference>
<dbReference type="PANTHER" id="PTHR15751">
    <property type="entry name" value="TRAFFICKING KINESIN-BINDING PROTEIN"/>
    <property type="match status" value="1"/>
</dbReference>
<dbReference type="GO" id="GO:0006605">
    <property type="term" value="P:protein targeting"/>
    <property type="evidence" value="ECO:0007669"/>
    <property type="project" value="TreeGrafter"/>
</dbReference>
<feature type="domain" description="HAP1 N-terminal" evidence="6">
    <location>
        <begin position="1"/>
        <end position="73"/>
    </location>
</feature>
<dbReference type="GO" id="GO:0048311">
    <property type="term" value="P:mitochondrion distribution"/>
    <property type="evidence" value="ECO:0007669"/>
    <property type="project" value="TreeGrafter"/>
</dbReference>
<dbReference type="GO" id="GO:0047496">
    <property type="term" value="P:vesicle transport along microtubule"/>
    <property type="evidence" value="ECO:0007669"/>
    <property type="project" value="TreeGrafter"/>
</dbReference>
<evidence type="ECO:0000256" key="4">
    <source>
        <dbReference type="SAM" id="Coils"/>
    </source>
</evidence>
<name>A0A1Y3AUV3_EURMA</name>
<evidence type="ECO:0000256" key="2">
    <source>
        <dbReference type="ARBA" id="ARBA00023054"/>
    </source>
</evidence>
<comment type="subcellular location">
    <subcellularLocation>
        <location evidence="1">Mitochondrion</location>
    </subcellularLocation>
</comment>
<dbReference type="InterPro" id="IPR051946">
    <property type="entry name" value="Intracell_Traff-Reg"/>
</dbReference>
<gene>
    <name evidence="7" type="ORF">BLA29_014197</name>
</gene>
<evidence type="ECO:0000259" key="6">
    <source>
        <dbReference type="Pfam" id="PF04849"/>
    </source>
</evidence>
<dbReference type="Pfam" id="PF04849">
    <property type="entry name" value="HAP1_N"/>
    <property type="match status" value="1"/>
</dbReference>
<feature type="non-terminal residue" evidence="7">
    <location>
        <position position="80"/>
    </location>
</feature>
<keyword evidence="3" id="KW-0496">Mitochondrion</keyword>